<dbReference type="Proteomes" id="UP000054538">
    <property type="component" value="Unassembled WGS sequence"/>
</dbReference>
<proteinExistence type="predicted"/>
<evidence type="ECO:0000313" key="2">
    <source>
        <dbReference type="Proteomes" id="UP000054538"/>
    </source>
</evidence>
<reference evidence="1 2" key="1">
    <citation type="submission" date="2014-04" db="EMBL/GenBank/DDBJ databases">
        <authorList>
            <consortium name="DOE Joint Genome Institute"/>
            <person name="Kuo A."/>
            <person name="Kohler A."/>
            <person name="Jargeat P."/>
            <person name="Nagy L.G."/>
            <person name="Floudas D."/>
            <person name="Copeland A."/>
            <person name="Barry K.W."/>
            <person name="Cichocki N."/>
            <person name="Veneault-Fourrey C."/>
            <person name="LaButti K."/>
            <person name="Lindquist E.A."/>
            <person name="Lipzen A."/>
            <person name="Lundell T."/>
            <person name="Morin E."/>
            <person name="Murat C."/>
            <person name="Sun H."/>
            <person name="Tunlid A."/>
            <person name="Henrissat B."/>
            <person name="Grigoriev I.V."/>
            <person name="Hibbett D.S."/>
            <person name="Martin F."/>
            <person name="Nordberg H.P."/>
            <person name="Cantor M.N."/>
            <person name="Hua S.X."/>
        </authorList>
    </citation>
    <scope>NUCLEOTIDE SEQUENCE [LARGE SCALE GENOMIC DNA]</scope>
    <source>
        <strain evidence="1 2">Ve08.2h10</strain>
    </source>
</reference>
<dbReference type="InParanoid" id="A0A0D0E3D6"/>
<gene>
    <name evidence="1" type="ORF">PAXRUDRAFT_13759</name>
</gene>
<keyword evidence="2" id="KW-1185">Reference proteome</keyword>
<sequence>MANPHELEIPDYTMNEYAEARAMFTADGKSNAETALILANVWRFNNAHDCQLWDRQQETLEEVRLLEHARAVELEEQERAVREEEEELAKCEEHKKYKNKCAPIPDTPLSDAPIFTPCCYADAKIRSGDYCPLKYYTNKGHGNNLSFPDLDDGTLTLIHSESGEVVLQGAAEAKVKHCTLDEDLSWEEFSEANIRMLCDMERHSWDKTRIDMVCTFWIEIESHCWHHSTNDSNKCALLVFQGRV</sequence>
<dbReference type="AlphaFoldDB" id="A0A0D0E3D6"/>
<dbReference type="OrthoDB" id="2688210at2759"/>
<reference evidence="2" key="2">
    <citation type="submission" date="2015-01" db="EMBL/GenBank/DDBJ databases">
        <title>Evolutionary Origins and Diversification of the Mycorrhizal Mutualists.</title>
        <authorList>
            <consortium name="DOE Joint Genome Institute"/>
            <consortium name="Mycorrhizal Genomics Consortium"/>
            <person name="Kohler A."/>
            <person name="Kuo A."/>
            <person name="Nagy L.G."/>
            <person name="Floudas D."/>
            <person name="Copeland A."/>
            <person name="Barry K.W."/>
            <person name="Cichocki N."/>
            <person name="Veneault-Fourrey C."/>
            <person name="LaButti K."/>
            <person name="Lindquist E.A."/>
            <person name="Lipzen A."/>
            <person name="Lundell T."/>
            <person name="Morin E."/>
            <person name="Murat C."/>
            <person name="Riley R."/>
            <person name="Ohm R."/>
            <person name="Sun H."/>
            <person name="Tunlid A."/>
            <person name="Henrissat B."/>
            <person name="Grigoriev I.V."/>
            <person name="Hibbett D.S."/>
            <person name="Martin F."/>
        </authorList>
    </citation>
    <scope>NUCLEOTIDE SEQUENCE [LARGE SCALE GENOMIC DNA]</scope>
    <source>
        <strain evidence="2">Ve08.2h10</strain>
    </source>
</reference>
<dbReference type="EMBL" id="KN825380">
    <property type="protein sequence ID" value="KIK91510.1"/>
    <property type="molecule type" value="Genomic_DNA"/>
</dbReference>
<dbReference type="HOGENOM" id="CLU_052398_0_2_1"/>
<organism evidence="1 2">
    <name type="scientific">Paxillus rubicundulus Ve08.2h10</name>
    <dbReference type="NCBI Taxonomy" id="930991"/>
    <lineage>
        <taxon>Eukaryota</taxon>
        <taxon>Fungi</taxon>
        <taxon>Dikarya</taxon>
        <taxon>Basidiomycota</taxon>
        <taxon>Agaricomycotina</taxon>
        <taxon>Agaricomycetes</taxon>
        <taxon>Agaricomycetidae</taxon>
        <taxon>Boletales</taxon>
        <taxon>Paxilineae</taxon>
        <taxon>Paxillaceae</taxon>
        <taxon>Paxillus</taxon>
    </lineage>
</organism>
<accession>A0A0D0E3D6</accession>
<evidence type="ECO:0000313" key="1">
    <source>
        <dbReference type="EMBL" id="KIK91510.1"/>
    </source>
</evidence>
<protein>
    <submittedName>
        <fullName evidence="1">Uncharacterized protein</fullName>
    </submittedName>
</protein>
<name>A0A0D0E3D6_9AGAM</name>